<keyword evidence="2 3" id="KW-1015">Disulfide bond</keyword>
<sequence length="286" mass="29247">MRWTLVSLAASLALSSASSYVDGTPLAGIIAGSEAISGFAALNTSNDTHLDLLRRQNDGRCGASFNNQNCGTSACCSQFEYCGVGDYYCSAIQNCQPQFGYCGDSPPPSSSAPPTPTTSSVISIPPPPPTTSSVISLPPPPPSSTPTPTTSSSIFSTTTSRSSSVIVPTSSTVSPPLPSSTLVSTNGMCGNITTCAGSNFGPCCSQFWYCGSSTDYCSFGCNPLFGSCSGVVLPTTSSIIPPISSSTIPVVSSYTLLLLWCLIDGFGVRSEKPGGEVGCCHLLGLC</sequence>
<name>A0A194XP25_MOLSC</name>
<dbReference type="Gene3D" id="3.30.60.10">
    <property type="entry name" value="Endochitinase-like"/>
    <property type="match status" value="2"/>
</dbReference>
<feature type="disulfide bond" evidence="3">
    <location>
        <begin position="75"/>
        <end position="89"/>
    </location>
</feature>
<evidence type="ECO:0000256" key="2">
    <source>
        <dbReference type="ARBA" id="ARBA00023157"/>
    </source>
</evidence>
<keyword evidence="5" id="KW-0732">Signal</keyword>
<dbReference type="AlphaFoldDB" id="A0A194XP25"/>
<keyword evidence="8" id="KW-1185">Reference proteome</keyword>
<accession>A0A194XP25</accession>
<evidence type="ECO:0000313" key="8">
    <source>
        <dbReference type="Proteomes" id="UP000070700"/>
    </source>
</evidence>
<evidence type="ECO:0000256" key="1">
    <source>
        <dbReference type="ARBA" id="ARBA00022669"/>
    </source>
</evidence>
<dbReference type="KEGG" id="psco:LY89DRAFT_435985"/>
<dbReference type="InterPro" id="IPR036861">
    <property type="entry name" value="Endochitinase-like_sf"/>
</dbReference>
<organism evidence="7 8">
    <name type="scientific">Mollisia scopiformis</name>
    <name type="common">Conifer needle endophyte fungus</name>
    <name type="synonym">Phialocephala scopiformis</name>
    <dbReference type="NCBI Taxonomy" id="149040"/>
    <lineage>
        <taxon>Eukaryota</taxon>
        <taxon>Fungi</taxon>
        <taxon>Dikarya</taxon>
        <taxon>Ascomycota</taxon>
        <taxon>Pezizomycotina</taxon>
        <taxon>Leotiomycetes</taxon>
        <taxon>Helotiales</taxon>
        <taxon>Mollisiaceae</taxon>
        <taxon>Mollisia</taxon>
    </lineage>
</organism>
<dbReference type="Proteomes" id="UP000070700">
    <property type="component" value="Unassembled WGS sequence"/>
</dbReference>
<dbReference type="PROSITE" id="PS50941">
    <property type="entry name" value="CHIT_BIND_I_2"/>
    <property type="match status" value="2"/>
</dbReference>
<feature type="disulfide bond" evidence="3">
    <location>
        <begin position="203"/>
        <end position="217"/>
    </location>
</feature>
<dbReference type="OrthoDB" id="1193027at2759"/>
<dbReference type="GO" id="GO:0008061">
    <property type="term" value="F:chitin binding"/>
    <property type="evidence" value="ECO:0007669"/>
    <property type="project" value="UniProtKB-UniRule"/>
</dbReference>
<protein>
    <recommendedName>
        <fullName evidence="6">Chitin-binding type-1 domain-containing protein</fullName>
    </recommendedName>
</protein>
<evidence type="ECO:0000313" key="7">
    <source>
        <dbReference type="EMBL" id="KUJ21487.1"/>
    </source>
</evidence>
<dbReference type="SMART" id="SM00270">
    <property type="entry name" value="ChtBD1"/>
    <property type="match status" value="2"/>
</dbReference>
<feature type="region of interest" description="Disordered" evidence="4">
    <location>
        <begin position="105"/>
        <end position="159"/>
    </location>
</feature>
<dbReference type="Pfam" id="PF00187">
    <property type="entry name" value="Chitin_bind_1"/>
    <property type="match status" value="1"/>
</dbReference>
<evidence type="ECO:0000256" key="3">
    <source>
        <dbReference type="PROSITE-ProRule" id="PRU00261"/>
    </source>
</evidence>
<dbReference type="PANTHER" id="PTHR47849:SF8">
    <property type="entry name" value="LECTIN"/>
    <property type="match status" value="1"/>
</dbReference>
<feature type="disulfide bond" evidence="3">
    <location>
        <begin position="61"/>
        <end position="76"/>
    </location>
</feature>
<feature type="signal peptide" evidence="5">
    <location>
        <begin position="1"/>
        <end position="19"/>
    </location>
</feature>
<evidence type="ECO:0000259" key="6">
    <source>
        <dbReference type="PROSITE" id="PS50941"/>
    </source>
</evidence>
<dbReference type="InterPro" id="IPR001002">
    <property type="entry name" value="Chitin-bd_1"/>
</dbReference>
<dbReference type="SUPFAM" id="SSF57016">
    <property type="entry name" value="Plant lectins/antimicrobial peptides"/>
    <property type="match status" value="2"/>
</dbReference>
<reference evidence="7 8" key="1">
    <citation type="submission" date="2015-10" db="EMBL/GenBank/DDBJ databases">
        <title>Full genome of DAOMC 229536 Phialocephala scopiformis, a fungal endophyte of spruce producing the potent anti-insectan compound rugulosin.</title>
        <authorList>
            <consortium name="DOE Joint Genome Institute"/>
            <person name="Walker A.K."/>
            <person name="Frasz S.L."/>
            <person name="Seifert K.A."/>
            <person name="Miller J.D."/>
            <person name="Mondo S.J."/>
            <person name="Labutti K."/>
            <person name="Lipzen A."/>
            <person name="Dockter R."/>
            <person name="Kennedy M."/>
            <person name="Grigoriev I.V."/>
            <person name="Spatafora J.W."/>
        </authorList>
    </citation>
    <scope>NUCLEOTIDE SEQUENCE [LARGE SCALE GENOMIC DNA]</scope>
    <source>
        <strain evidence="7 8">CBS 120377</strain>
    </source>
</reference>
<feature type="disulfide bond" evidence="3">
    <location>
        <begin position="70"/>
        <end position="82"/>
    </location>
</feature>
<feature type="compositionally biased region" description="Pro residues" evidence="4">
    <location>
        <begin position="105"/>
        <end position="116"/>
    </location>
</feature>
<feature type="domain" description="Chitin-binding type-1" evidence="6">
    <location>
        <begin position="186"/>
        <end position="230"/>
    </location>
</feature>
<dbReference type="CDD" id="cd00035">
    <property type="entry name" value="ChtBD1"/>
    <property type="match status" value="1"/>
</dbReference>
<dbReference type="EMBL" id="KQ947408">
    <property type="protein sequence ID" value="KUJ21487.1"/>
    <property type="molecule type" value="Genomic_DNA"/>
</dbReference>
<feature type="domain" description="Chitin-binding type-1" evidence="6">
    <location>
        <begin position="58"/>
        <end position="104"/>
    </location>
</feature>
<dbReference type="PANTHER" id="PTHR47849">
    <property type="entry name" value="CHITIN-BINDING LECTIN 1"/>
    <property type="match status" value="1"/>
</dbReference>
<evidence type="ECO:0000256" key="4">
    <source>
        <dbReference type="SAM" id="MobiDB-lite"/>
    </source>
</evidence>
<proteinExistence type="predicted"/>
<feature type="compositionally biased region" description="Low complexity" evidence="4">
    <location>
        <begin position="146"/>
        <end position="159"/>
    </location>
</feature>
<keyword evidence="1 3" id="KW-0147">Chitin-binding</keyword>
<feature type="disulfide bond" evidence="3">
    <location>
        <begin position="189"/>
        <end position="204"/>
    </location>
</feature>
<dbReference type="GeneID" id="28817235"/>
<gene>
    <name evidence="7" type="ORF">LY89DRAFT_435985</name>
</gene>
<dbReference type="InParanoid" id="A0A194XP25"/>
<comment type="caution">
    <text evidence="3">Lacks conserved residue(s) required for the propagation of feature annotation.</text>
</comment>
<dbReference type="RefSeq" id="XP_018075842.1">
    <property type="nucleotide sequence ID" value="XM_018207509.1"/>
</dbReference>
<evidence type="ECO:0000256" key="5">
    <source>
        <dbReference type="SAM" id="SignalP"/>
    </source>
</evidence>
<feature type="chain" id="PRO_5008268461" description="Chitin-binding type-1 domain-containing protein" evidence="5">
    <location>
        <begin position="20"/>
        <end position="286"/>
    </location>
</feature>